<gene>
    <name evidence="3" type="ORF">PABY_10830</name>
</gene>
<dbReference type="InterPro" id="IPR050709">
    <property type="entry name" value="Biotin_Carboxyl_Carrier/Decarb"/>
</dbReference>
<feature type="domain" description="Lipoyl-binding" evidence="2">
    <location>
        <begin position="76"/>
        <end position="150"/>
    </location>
</feature>
<dbReference type="Pfam" id="PF00364">
    <property type="entry name" value="Biotin_lipoyl"/>
    <property type="match status" value="1"/>
</dbReference>
<accession>A0ABM8IVC5</accession>
<evidence type="ECO:0000256" key="1">
    <source>
        <dbReference type="ARBA" id="ARBA00023267"/>
    </source>
</evidence>
<dbReference type="PANTHER" id="PTHR45266:SF3">
    <property type="entry name" value="OXALOACETATE DECARBOXYLASE ALPHA CHAIN"/>
    <property type="match status" value="1"/>
</dbReference>
<evidence type="ECO:0000313" key="3">
    <source>
        <dbReference type="EMBL" id="BES81516.1"/>
    </source>
</evidence>
<dbReference type="PANTHER" id="PTHR45266">
    <property type="entry name" value="OXALOACETATE DECARBOXYLASE ALPHA CHAIN"/>
    <property type="match status" value="1"/>
</dbReference>
<proteinExistence type="predicted"/>
<reference evidence="3 4" key="1">
    <citation type="submission" date="2023-09" db="EMBL/GenBank/DDBJ databases">
        <title>Pyrofollis japonicus gen. nov. sp. nov., a novel member of the family Pyrodictiaceae isolated from the Iheya North hydrothermal field.</title>
        <authorList>
            <person name="Miyazaki U."/>
            <person name="Sanari M."/>
            <person name="Tame A."/>
            <person name="Kitajima M."/>
            <person name="Okamoto A."/>
            <person name="Sawayama S."/>
            <person name="Miyazaki J."/>
            <person name="Takai K."/>
            <person name="Nakagawa S."/>
        </authorList>
    </citation>
    <scope>NUCLEOTIDE SEQUENCE [LARGE SCALE GENOMIC DNA]</scope>
    <source>
        <strain evidence="3 4">AV2</strain>
    </source>
</reference>
<dbReference type="Proteomes" id="UP001341135">
    <property type="component" value="Chromosome"/>
</dbReference>
<dbReference type="Gene3D" id="2.40.50.100">
    <property type="match status" value="1"/>
</dbReference>
<dbReference type="PROSITE" id="PS50968">
    <property type="entry name" value="BIOTINYL_LIPOYL"/>
    <property type="match status" value="1"/>
</dbReference>
<organism evidence="3 4">
    <name type="scientific">Pyrodictium abyssi</name>
    <dbReference type="NCBI Taxonomy" id="54256"/>
    <lineage>
        <taxon>Archaea</taxon>
        <taxon>Thermoproteota</taxon>
        <taxon>Thermoprotei</taxon>
        <taxon>Desulfurococcales</taxon>
        <taxon>Pyrodictiaceae</taxon>
        <taxon>Pyrodictium</taxon>
    </lineage>
</organism>
<dbReference type="InterPro" id="IPR000089">
    <property type="entry name" value="Biotin_lipoyl"/>
</dbReference>
<name>A0ABM8IVC5_9CREN</name>
<dbReference type="InterPro" id="IPR011053">
    <property type="entry name" value="Single_hybrid_motif"/>
</dbReference>
<dbReference type="RefSeq" id="WP_338252668.1">
    <property type="nucleotide sequence ID" value="NZ_AP028907.1"/>
</dbReference>
<sequence length="155" mass="16775">MGGHGRPGGARLLELRETAPGLYEARLEVGGRIVTIQARLVGDVLETPYGSYHLASLRPGAVHRGQRTRGRREDWLVSVDESGAIRARLPVKVVEARARVGDRVTEGQVIALLETMKMVNEVHAPCHGVVEEIAEAGRGVDRGGVVARIKCEERG</sequence>
<dbReference type="CDD" id="cd06850">
    <property type="entry name" value="biotinyl_domain"/>
    <property type="match status" value="1"/>
</dbReference>
<dbReference type="SUPFAM" id="SSF51230">
    <property type="entry name" value="Single hybrid motif"/>
    <property type="match status" value="1"/>
</dbReference>
<evidence type="ECO:0000313" key="4">
    <source>
        <dbReference type="Proteomes" id="UP001341135"/>
    </source>
</evidence>
<evidence type="ECO:0000259" key="2">
    <source>
        <dbReference type="PROSITE" id="PS50968"/>
    </source>
</evidence>
<protein>
    <recommendedName>
        <fullName evidence="2">Lipoyl-binding domain-containing protein</fullName>
    </recommendedName>
</protein>
<dbReference type="EMBL" id="AP028907">
    <property type="protein sequence ID" value="BES81516.1"/>
    <property type="molecule type" value="Genomic_DNA"/>
</dbReference>
<keyword evidence="1" id="KW-0092">Biotin</keyword>
<keyword evidence="4" id="KW-1185">Reference proteome</keyword>
<dbReference type="GeneID" id="89289105"/>